<evidence type="ECO:0000313" key="3">
    <source>
        <dbReference type="Proteomes" id="UP000236742"/>
    </source>
</evidence>
<keyword evidence="1" id="KW-0812">Transmembrane</keyword>
<keyword evidence="1" id="KW-1133">Transmembrane helix</keyword>
<feature type="transmembrane region" description="Helical" evidence="1">
    <location>
        <begin position="32"/>
        <end position="52"/>
    </location>
</feature>
<proteinExistence type="predicted"/>
<organism evidence="2 3">
    <name type="scientific">Jhaorihella thermophila</name>
    <dbReference type="NCBI Taxonomy" id="488547"/>
    <lineage>
        <taxon>Bacteria</taxon>
        <taxon>Pseudomonadati</taxon>
        <taxon>Pseudomonadota</taxon>
        <taxon>Alphaproteobacteria</taxon>
        <taxon>Rhodobacterales</taxon>
        <taxon>Paracoccaceae</taxon>
        <taxon>Jhaorihella</taxon>
    </lineage>
</organism>
<feature type="transmembrane region" description="Helical" evidence="1">
    <location>
        <begin position="7"/>
        <end position="26"/>
    </location>
</feature>
<gene>
    <name evidence="2" type="ORF">SAMN05421751_10626</name>
</gene>
<keyword evidence="3" id="KW-1185">Reference proteome</keyword>
<dbReference type="Proteomes" id="UP000236742">
    <property type="component" value="Unassembled WGS sequence"/>
</dbReference>
<dbReference type="OrthoDB" id="7869559at2"/>
<dbReference type="AlphaFoldDB" id="A0A1H5VIJ0"/>
<evidence type="ECO:0000313" key="2">
    <source>
        <dbReference type="EMBL" id="SEF86337.1"/>
    </source>
</evidence>
<reference evidence="2 3" key="1">
    <citation type="submission" date="2016-10" db="EMBL/GenBank/DDBJ databases">
        <authorList>
            <person name="de Groot N.N."/>
        </authorList>
    </citation>
    <scope>NUCLEOTIDE SEQUENCE [LARGE SCALE GENOMIC DNA]</scope>
    <source>
        <strain evidence="2 3">DSM 23413</strain>
    </source>
</reference>
<evidence type="ECO:0000256" key="1">
    <source>
        <dbReference type="SAM" id="Phobius"/>
    </source>
</evidence>
<dbReference type="EMBL" id="FNVD01000006">
    <property type="protein sequence ID" value="SEF86337.1"/>
    <property type="molecule type" value="Genomic_DNA"/>
</dbReference>
<keyword evidence="1" id="KW-0472">Membrane</keyword>
<protein>
    <submittedName>
        <fullName evidence="2">Uncharacterized protein</fullName>
    </submittedName>
</protein>
<sequence>MKKLIAIVNVIAWSGFWAFGYLALAAEGLTDAQLVTAAVLAFAGLVTGLLAYQKLVRAAEESGYAKKTNQLDAAARNRAHQEAEKGL</sequence>
<dbReference type="RefSeq" id="WP_104007721.1">
    <property type="nucleotide sequence ID" value="NZ_FNVD01000006.1"/>
</dbReference>
<accession>A0A1H5VIJ0</accession>
<name>A0A1H5VIJ0_9RHOB</name>